<name>A0A915JYK4_ROMCU</name>
<evidence type="ECO:0000313" key="1">
    <source>
        <dbReference type="Proteomes" id="UP000887565"/>
    </source>
</evidence>
<protein>
    <submittedName>
        <fullName evidence="2">Uncharacterized protein</fullName>
    </submittedName>
</protein>
<keyword evidence="1" id="KW-1185">Reference proteome</keyword>
<sequence>MPLAYHSAWPHSRAECHYESNALLNHNFLNSYTREAQEMIKHMSWKSGDRRAYYLELAATLPPLEPRNPTKKGVYAWQNQFGFVPLRFREAEEILQICDYTSLLKDEAYKRKLEGWGQVKVQPQVPVPVVKVKQPALDTAAPQAAAVVVMVPLPT</sequence>
<dbReference type="AlphaFoldDB" id="A0A915JYK4"/>
<organism evidence="1 2">
    <name type="scientific">Romanomermis culicivorax</name>
    <name type="common">Nematode worm</name>
    <dbReference type="NCBI Taxonomy" id="13658"/>
    <lineage>
        <taxon>Eukaryota</taxon>
        <taxon>Metazoa</taxon>
        <taxon>Ecdysozoa</taxon>
        <taxon>Nematoda</taxon>
        <taxon>Enoplea</taxon>
        <taxon>Dorylaimia</taxon>
        <taxon>Mermithida</taxon>
        <taxon>Mermithoidea</taxon>
        <taxon>Mermithidae</taxon>
        <taxon>Romanomermis</taxon>
    </lineage>
</organism>
<dbReference type="Proteomes" id="UP000887565">
    <property type="component" value="Unplaced"/>
</dbReference>
<evidence type="ECO:0000313" key="2">
    <source>
        <dbReference type="WBParaSite" id="nRc.2.0.1.t30772-RA"/>
    </source>
</evidence>
<dbReference type="WBParaSite" id="nRc.2.0.1.t30772-RA">
    <property type="protein sequence ID" value="nRc.2.0.1.t30772-RA"/>
    <property type="gene ID" value="nRc.2.0.1.g30772"/>
</dbReference>
<reference evidence="2" key="1">
    <citation type="submission" date="2022-11" db="UniProtKB">
        <authorList>
            <consortium name="WormBaseParasite"/>
        </authorList>
    </citation>
    <scope>IDENTIFICATION</scope>
</reference>
<proteinExistence type="predicted"/>
<accession>A0A915JYK4</accession>